<proteinExistence type="inferred from homology"/>
<dbReference type="PANTHER" id="PTHR42879:SF2">
    <property type="entry name" value="3-OXOACYL-[ACYL-CARRIER-PROTEIN] REDUCTASE FABG"/>
    <property type="match status" value="1"/>
</dbReference>
<dbReference type="EMBL" id="SOEC01000010">
    <property type="protein sequence ID" value="TDX28384.1"/>
    <property type="molecule type" value="Genomic_DNA"/>
</dbReference>
<evidence type="ECO:0000256" key="1">
    <source>
        <dbReference type="ARBA" id="ARBA00006484"/>
    </source>
</evidence>
<dbReference type="AlphaFoldDB" id="A0A4R8FW15"/>
<sequence>MEQRLAQEIAIVTGSDSGIGQATAIAFAREGADVAVTYLHDKEGAEHTQREVEAAGRKVVLIHLDQRDPSSVENLFREAQENLGTPTILVNDAGSDAIGKPVKDLSLEEWDDQIRTNLYGPFLCCQQFLRTIEGTGKHGSIINITSVHQEIPRAGASGYDVSKGGLRNLTRTLALEVAEQNINVNNIAPGMVLTPFNQQAIDDPQAREKQVQSIPMKRAAEPEEIANVAVFLASDQARYIHGTTIVVDGALMQFQGQGA</sequence>
<dbReference type="PANTHER" id="PTHR42879">
    <property type="entry name" value="3-OXOACYL-(ACYL-CARRIER-PROTEIN) REDUCTASE"/>
    <property type="match status" value="1"/>
</dbReference>
<evidence type="ECO:0000313" key="3">
    <source>
        <dbReference type="Proteomes" id="UP000294489"/>
    </source>
</evidence>
<accession>A0A4R8FW15</accession>
<dbReference type="Pfam" id="PF13561">
    <property type="entry name" value="adh_short_C2"/>
    <property type="match status" value="1"/>
</dbReference>
<dbReference type="NCBIfam" id="NF005559">
    <property type="entry name" value="PRK07231.1"/>
    <property type="match status" value="1"/>
</dbReference>
<dbReference type="Proteomes" id="UP000294489">
    <property type="component" value="Unassembled WGS sequence"/>
</dbReference>
<dbReference type="FunFam" id="3.40.50.720:FF:000084">
    <property type="entry name" value="Short-chain dehydrogenase reductase"/>
    <property type="match status" value="1"/>
</dbReference>
<comment type="caution">
    <text evidence="2">The sequence shown here is derived from an EMBL/GenBank/DDBJ whole genome shotgun (WGS) entry which is preliminary data.</text>
</comment>
<dbReference type="PRINTS" id="PR00080">
    <property type="entry name" value="SDRFAMILY"/>
</dbReference>
<dbReference type="InterPro" id="IPR002347">
    <property type="entry name" value="SDR_fam"/>
</dbReference>
<dbReference type="Gene3D" id="3.40.50.720">
    <property type="entry name" value="NAD(P)-binding Rossmann-like Domain"/>
    <property type="match status" value="1"/>
</dbReference>
<dbReference type="InterPro" id="IPR036291">
    <property type="entry name" value="NAD(P)-bd_dom_sf"/>
</dbReference>
<dbReference type="SUPFAM" id="SSF51735">
    <property type="entry name" value="NAD(P)-binding Rossmann-fold domains"/>
    <property type="match status" value="1"/>
</dbReference>
<dbReference type="PRINTS" id="PR00081">
    <property type="entry name" value="GDHRDH"/>
</dbReference>
<evidence type="ECO:0000313" key="2">
    <source>
        <dbReference type="EMBL" id="TDX28384.1"/>
    </source>
</evidence>
<reference evidence="2 3" key="1">
    <citation type="submission" date="2019-03" db="EMBL/GenBank/DDBJ databases">
        <title>Freshwater and sediment microbial communities from various areas in North America, analyzing microbe dynamics in response to fracking.</title>
        <authorList>
            <person name="Lamendella R."/>
        </authorList>
    </citation>
    <scope>NUCLEOTIDE SEQUENCE [LARGE SCALE GENOMIC DNA]</scope>
    <source>
        <strain evidence="2 3">6_TX</strain>
    </source>
</reference>
<dbReference type="InterPro" id="IPR050259">
    <property type="entry name" value="SDR"/>
</dbReference>
<dbReference type="RefSeq" id="WP_134018234.1">
    <property type="nucleotide sequence ID" value="NZ_SOEC01000010.1"/>
</dbReference>
<protein>
    <submittedName>
        <fullName evidence="2">Glucose 1-dehydrogenase</fullName>
    </submittedName>
</protein>
<gene>
    <name evidence="2" type="ORF">DFO67_11084</name>
</gene>
<dbReference type="OrthoDB" id="9803333at2"/>
<comment type="similarity">
    <text evidence="1">Belongs to the short-chain dehydrogenases/reductases (SDR) family.</text>
</comment>
<name>A0A4R8FW15_9GAMM</name>
<organism evidence="2 3">
    <name type="scientific">Modicisalibacter xianhensis</name>
    <dbReference type="NCBI Taxonomy" id="442341"/>
    <lineage>
        <taxon>Bacteria</taxon>
        <taxon>Pseudomonadati</taxon>
        <taxon>Pseudomonadota</taxon>
        <taxon>Gammaproteobacteria</taxon>
        <taxon>Oceanospirillales</taxon>
        <taxon>Halomonadaceae</taxon>
        <taxon>Modicisalibacter</taxon>
    </lineage>
</organism>